<evidence type="ECO:0000259" key="1">
    <source>
        <dbReference type="Pfam" id="PF04471"/>
    </source>
</evidence>
<dbReference type="InterPro" id="IPR011856">
    <property type="entry name" value="tRNA_endonuc-like_dom_sf"/>
</dbReference>
<keyword evidence="2" id="KW-0540">Nuclease</keyword>
<dbReference type="GO" id="GO:0004519">
    <property type="term" value="F:endonuclease activity"/>
    <property type="evidence" value="ECO:0007669"/>
    <property type="project" value="UniProtKB-KW"/>
</dbReference>
<protein>
    <submittedName>
        <fullName evidence="2">Restriction endonuclease</fullName>
    </submittedName>
</protein>
<accession>A0A7S7SNF5</accession>
<dbReference type="Proteomes" id="UP000593892">
    <property type="component" value="Chromosome"/>
</dbReference>
<proteinExistence type="predicted"/>
<dbReference type="SUPFAM" id="SSF52980">
    <property type="entry name" value="Restriction endonuclease-like"/>
    <property type="match status" value="1"/>
</dbReference>
<evidence type="ECO:0000313" key="3">
    <source>
        <dbReference type="Proteomes" id="UP000593892"/>
    </source>
</evidence>
<dbReference type="RefSeq" id="WP_194451732.1">
    <property type="nucleotide sequence ID" value="NZ_CP063849.1"/>
</dbReference>
<keyword evidence="2" id="KW-0255">Endonuclease</keyword>
<dbReference type="EMBL" id="CP063849">
    <property type="protein sequence ID" value="QOY90070.1"/>
    <property type="molecule type" value="Genomic_DNA"/>
</dbReference>
<gene>
    <name evidence="2" type="ORF">IRI77_08980</name>
</gene>
<dbReference type="InterPro" id="IPR011335">
    <property type="entry name" value="Restrct_endonuc-II-like"/>
</dbReference>
<feature type="domain" description="Restriction endonuclease type IV Mrr" evidence="1">
    <location>
        <begin position="146"/>
        <end position="251"/>
    </location>
</feature>
<organism evidence="2 3">
    <name type="scientific">Paludibaculum fermentans</name>
    <dbReference type="NCBI Taxonomy" id="1473598"/>
    <lineage>
        <taxon>Bacteria</taxon>
        <taxon>Pseudomonadati</taxon>
        <taxon>Acidobacteriota</taxon>
        <taxon>Terriglobia</taxon>
        <taxon>Bryobacterales</taxon>
        <taxon>Bryobacteraceae</taxon>
        <taxon>Paludibaculum</taxon>
    </lineage>
</organism>
<name>A0A7S7SNF5_PALFE</name>
<dbReference type="InterPro" id="IPR007560">
    <property type="entry name" value="Restrct_endonuc_IV_Mrr"/>
</dbReference>
<evidence type="ECO:0000313" key="2">
    <source>
        <dbReference type="EMBL" id="QOY90070.1"/>
    </source>
</evidence>
<dbReference type="GO" id="GO:0009307">
    <property type="term" value="P:DNA restriction-modification system"/>
    <property type="evidence" value="ECO:0007669"/>
    <property type="project" value="InterPro"/>
</dbReference>
<sequence length="286" mass="32462">MSDLTFFEKQKFEKVLGMGSGYVLSFSDRTFAQFVLESTGLDIEEDEYHVNGRSKAKRLRTFWQIQPNAVVGKLLCDLLNYSEDKGAQAQICRLIAGRLLAGEPATKRQNASAPTPQTQPIGHAQHDRFATLLRDLMKLQPHPRGFAFEKFLDEVFATFDLAPRRSFRLVGEQIDGSFHLANETYLVEAKWQDQQIGNRELQSFAGAVRTKSAWARGLYVSYSGFTEDGLIAFGRGDATRIICIDGFELWQIFNRNLSLTDVLTLKTRRAAETGRAYFPVRELYEL</sequence>
<dbReference type="GO" id="GO:0003677">
    <property type="term" value="F:DNA binding"/>
    <property type="evidence" value="ECO:0007669"/>
    <property type="project" value="InterPro"/>
</dbReference>
<reference evidence="2 3" key="1">
    <citation type="submission" date="2020-10" db="EMBL/GenBank/DDBJ databases">
        <title>Complete genome sequence of Paludibaculum fermentans P105T, a facultatively anaerobic acidobacterium capable of dissimilatory Fe(III) reduction.</title>
        <authorList>
            <person name="Dedysh S.N."/>
            <person name="Beletsky A.V."/>
            <person name="Kulichevskaya I.S."/>
            <person name="Mardanov A.V."/>
            <person name="Ravin N.V."/>
        </authorList>
    </citation>
    <scope>NUCLEOTIDE SEQUENCE [LARGE SCALE GENOMIC DNA]</scope>
    <source>
        <strain evidence="2 3">P105</strain>
    </source>
</reference>
<dbReference type="Pfam" id="PF04471">
    <property type="entry name" value="Mrr_cat"/>
    <property type="match status" value="1"/>
</dbReference>
<dbReference type="KEGG" id="pfer:IRI77_08980"/>
<keyword evidence="3" id="KW-1185">Reference proteome</keyword>
<dbReference type="Gene3D" id="3.40.1350.10">
    <property type="match status" value="1"/>
</dbReference>
<keyword evidence="2" id="KW-0378">Hydrolase</keyword>
<dbReference type="AlphaFoldDB" id="A0A7S7SNF5"/>